<name>A0AAV5NVR2_9VIBR</name>
<feature type="transmembrane region" description="Helical" evidence="6">
    <location>
        <begin position="21"/>
        <end position="38"/>
    </location>
</feature>
<keyword evidence="3 6" id="KW-0812">Transmembrane</keyword>
<keyword evidence="8" id="KW-1185">Reference proteome</keyword>
<evidence type="ECO:0000313" key="8">
    <source>
        <dbReference type="Proteomes" id="UP001156690"/>
    </source>
</evidence>
<evidence type="ECO:0000313" key="7">
    <source>
        <dbReference type="EMBL" id="GLQ74665.1"/>
    </source>
</evidence>
<evidence type="ECO:0000256" key="1">
    <source>
        <dbReference type="ARBA" id="ARBA00004141"/>
    </source>
</evidence>
<protein>
    <submittedName>
        <fullName evidence="7">Lysoplasmalogenase</fullName>
    </submittedName>
</protein>
<accession>A0AAV5NVR2</accession>
<feature type="transmembrane region" description="Helical" evidence="6">
    <location>
        <begin position="120"/>
        <end position="136"/>
    </location>
</feature>
<gene>
    <name evidence="7" type="ORF">GCM10007932_40260</name>
</gene>
<keyword evidence="5 6" id="KW-0472">Membrane</keyword>
<dbReference type="AlphaFoldDB" id="A0AAV5NVR2"/>
<evidence type="ECO:0000256" key="6">
    <source>
        <dbReference type="SAM" id="Phobius"/>
    </source>
</evidence>
<evidence type="ECO:0000256" key="2">
    <source>
        <dbReference type="ARBA" id="ARBA00007375"/>
    </source>
</evidence>
<keyword evidence="4 6" id="KW-1133">Transmembrane helix</keyword>
<dbReference type="InterPro" id="IPR012506">
    <property type="entry name" value="TMEM86B-like"/>
</dbReference>
<dbReference type="EMBL" id="BSNX01000056">
    <property type="protein sequence ID" value="GLQ74665.1"/>
    <property type="molecule type" value="Genomic_DNA"/>
</dbReference>
<comment type="caution">
    <text evidence="7">The sequence shown here is derived from an EMBL/GenBank/DDBJ whole genome shotgun (WGS) entry which is preliminary data.</text>
</comment>
<feature type="transmembrane region" description="Helical" evidence="6">
    <location>
        <begin position="148"/>
        <end position="169"/>
    </location>
</feature>
<comment type="subcellular location">
    <subcellularLocation>
        <location evidence="1">Membrane</location>
        <topology evidence="1">Multi-pass membrane protein</topology>
    </subcellularLocation>
</comment>
<evidence type="ECO:0000256" key="4">
    <source>
        <dbReference type="ARBA" id="ARBA00022989"/>
    </source>
</evidence>
<evidence type="ECO:0000256" key="5">
    <source>
        <dbReference type="ARBA" id="ARBA00023136"/>
    </source>
</evidence>
<feature type="transmembrane region" description="Helical" evidence="6">
    <location>
        <begin position="94"/>
        <end position="113"/>
    </location>
</feature>
<reference evidence="8" key="1">
    <citation type="journal article" date="2019" name="Int. J. Syst. Evol. Microbiol.">
        <title>The Global Catalogue of Microorganisms (GCM) 10K type strain sequencing project: providing services to taxonomists for standard genome sequencing and annotation.</title>
        <authorList>
            <consortium name="The Broad Institute Genomics Platform"/>
            <consortium name="The Broad Institute Genome Sequencing Center for Infectious Disease"/>
            <person name="Wu L."/>
            <person name="Ma J."/>
        </authorList>
    </citation>
    <scope>NUCLEOTIDE SEQUENCE [LARGE SCALE GENOMIC DNA]</scope>
    <source>
        <strain evidence="8">NBRC 15640</strain>
    </source>
</reference>
<evidence type="ECO:0000256" key="3">
    <source>
        <dbReference type="ARBA" id="ARBA00022692"/>
    </source>
</evidence>
<comment type="similarity">
    <text evidence="2">Belongs to the TMEM86 family.</text>
</comment>
<feature type="transmembrane region" description="Helical" evidence="6">
    <location>
        <begin position="181"/>
        <end position="202"/>
    </location>
</feature>
<feature type="transmembrane region" description="Helical" evidence="6">
    <location>
        <begin position="72"/>
        <end position="88"/>
    </location>
</feature>
<organism evidence="7 8">
    <name type="scientific">Vibrio penaeicida</name>
    <dbReference type="NCBI Taxonomy" id="104609"/>
    <lineage>
        <taxon>Bacteria</taxon>
        <taxon>Pseudomonadati</taxon>
        <taxon>Pseudomonadota</taxon>
        <taxon>Gammaproteobacteria</taxon>
        <taxon>Vibrionales</taxon>
        <taxon>Vibrionaceae</taxon>
        <taxon>Vibrio</taxon>
    </lineage>
</organism>
<proteinExistence type="inferred from homology"/>
<dbReference type="RefSeq" id="WP_126606993.1">
    <property type="nucleotide sequence ID" value="NZ_AP025144.1"/>
</dbReference>
<sequence>MKQSNLIDITTSNASDRAVSFFRPIAALLLCAAIWLTVPFSEPSLWLLVGMGAFGVSDLLRTSTSPTFKLSFLIDLFAVVAISGTFWSQLESDIIWWLPAFLFAAGVIVFLLLLPQLDKLLGPISVLGMVLVQLLWASGEVWLTQMSLVSLLGVVGCLILLMSQMTFVLHHFKSPIRNGEAWCSASYFIGLFFISISTIIALNQLLG</sequence>
<dbReference type="GO" id="GO:0016020">
    <property type="term" value="C:membrane"/>
    <property type="evidence" value="ECO:0007669"/>
    <property type="project" value="UniProtKB-SubCell"/>
</dbReference>
<dbReference type="Proteomes" id="UP001156690">
    <property type="component" value="Unassembled WGS sequence"/>
</dbReference>
<dbReference type="Pfam" id="PF07947">
    <property type="entry name" value="YhhN"/>
    <property type="match status" value="1"/>
</dbReference>